<accession>A0A4R2JL26</accession>
<gene>
    <name evidence="1" type="ORF">EV203_1285</name>
</gene>
<comment type="caution">
    <text evidence="1">The sequence shown here is derived from an EMBL/GenBank/DDBJ whole genome shotgun (WGS) entry which is preliminary data.</text>
</comment>
<dbReference type="AlphaFoldDB" id="A0A4R2JL26"/>
<organism evidence="1 2">
    <name type="scientific">Caldanaerobacter subterraneus</name>
    <dbReference type="NCBI Taxonomy" id="911092"/>
    <lineage>
        <taxon>Bacteria</taxon>
        <taxon>Bacillati</taxon>
        <taxon>Bacillota</taxon>
        <taxon>Clostridia</taxon>
        <taxon>Thermoanaerobacterales</taxon>
        <taxon>Thermoanaerobacteraceae</taxon>
        <taxon>Caldanaerobacter</taxon>
    </lineage>
</organism>
<protein>
    <submittedName>
        <fullName evidence="1">Uncharacterized protein</fullName>
    </submittedName>
</protein>
<evidence type="ECO:0000313" key="1">
    <source>
        <dbReference type="EMBL" id="TCO57776.1"/>
    </source>
</evidence>
<dbReference type="EMBL" id="SLWU01000028">
    <property type="protein sequence ID" value="TCO57776.1"/>
    <property type="molecule type" value="Genomic_DNA"/>
</dbReference>
<dbReference type="Proteomes" id="UP000294886">
    <property type="component" value="Unassembled WGS sequence"/>
</dbReference>
<dbReference type="RefSeq" id="WP_132040610.1">
    <property type="nucleotide sequence ID" value="NZ_SLWU01000028.1"/>
</dbReference>
<reference evidence="1 2" key="1">
    <citation type="submission" date="2019-03" db="EMBL/GenBank/DDBJ databases">
        <title>Genomic Encyclopedia of Type Strains, Phase IV (KMG-IV): sequencing the most valuable type-strain genomes for metagenomic binning, comparative biology and taxonomic classification.</title>
        <authorList>
            <person name="Goeker M."/>
        </authorList>
    </citation>
    <scope>NUCLEOTIDE SEQUENCE [LARGE SCALE GENOMIC DNA]</scope>
    <source>
        <strain evidence="1 2">DSM 13054</strain>
    </source>
</reference>
<evidence type="ECO:0000313" key="2">
    <source>
        <dbReference type="Proteomes" id="UP000294886"/>
    </source>
</evidence>
<proteinExistence type="predicted"/>
<sequence length="79" mass="8823">MKRIIALLIIAMLLVSAVEVFASNGYTLRNANITIEKGYLVLRGNVNFYYKKPTLLNSLTPAEEISIPLEGKTVLKKLK</sequence>
<name>A0A4R2JL26_9THEO</name>